<dbReference type="EMBL" id="VSRR010002613">
    <property type="protein sequence ID" value="MPC32367.1"/>
    <property type="molecule type" value="Genomic_DNA"/>
</dbReference>
<protein>
    <submittedName>
        <fullName evidence="1">Uncharacterized protein</fullName>
    </submittedName>
</protein>
<dbReference type="Proteomes" id="UP000324222">
    <property type="component" value="Unassembled WGS sequence"/>
</dbReference>
<dbReference type="OrthoDB" id="1741717at2759"/>
<accession>A0A5B7EGC6</accession>
<keyword evidence="2" id="KW-1185">Reference proteome</keyword>
<gene>
    <name evidence="1" type="ORF">E2C01_025676</name>
</gene>
<sequence length="162" mass="18066">MPTPLWHVDQSFAQSLSYMGDLELEQQRHQSNIPCTSESPEVDVVGLDEEEESSGGSKRIPGSPLKRQLEYLQWEDGEMGSACEWVGQVSSQLRISLYSEEVAEGCMADAARGTLWKSGVYYHVIFLALYLVARSPISLADNFVHELEYVYVTSLAPTSTMP</sequence>
<dbReference type="AlphaFoldDB" id="A0A5B7EGC6"/>
<organism evidence="1 2">
    <name type="scientific">Portunus trituberculatus</name>
    <name type="common">Swimming crab</name>
    <name type="synonym">Neptunus trituberculatus</name>
    <dbReference type="NCBI Taxonomy" id="210409"/>
    <lineage>
        <taxon>Eukaryota</taxon>
        <taxon>Metazoa</taxon>
        <taxon>Ecdysozoa</taxon>
        <taxon>Arthropoda</taxon>
        <taxon>Crustacea</taxon>
        <taxon>Multicrustacea</taxon>
        <taxon>Malacostraca</taxon>
        <taxon>Eumalacostraca</taxon>
        <taxon>Eucarida</taxon>
        <taxon>Decapoda</taxon>
        <taxon>Pleocyemata</taxon>
        <taxon>Brachyura</taxon>
        <taxon>Eubrachyura</taxon>
        <taxon>Portunoidea</taxon>
        <taxon>Portunidae</taxon>
        <taxon>Portuninae</taxon>
        <taxon>Portunus</taxon>
    </lineage>
</organism>
<comment type="caution">
    <text evidence="1">The sequence shown here is derived from an EMBL/GenBank/DDBJ whole genome shotgun (WGS) entry which is preliminary data.</text>
</comment>
<evidence type="ECO:0000313" key="1">
    <source>
        <dbReference type="EMBL" id="MPC32367.1"/>
    </source>
</evidence>
<proteinExistence type="predicted"/>
<reference evidence="1 2" key="1">
    <citation type="submission" date="2019-05" db="EMBL/GenBank/DDBJ databases">
        <title>Another draft genome of Portunus trituberculatus and its Hox gene families provides insights of decapod evolution.</title>
        <authorList>
            <person name="Jeong J.-H."/>
            <person name="Song I."/>
            <person name="Kim S."/>
            <person name="Choi T."/>
            <person name="Kim D."/>
            <person name="Ryu S."/>
            <person name="Kim W."/>
        </authorList>
    </citation>
    <scope>NUCLEOTIDE SEQUENCE [LARGE SCALE GENOMIC DNA]</scope>
    <source>
        <tissue evidence="1">Muscle</tissue>
    </source>
</reference>
<evidence type="ECO:0000313" key="2">
    <source>
        <dbReference type="Proteomes" id="UP000324222"/>
    </source>
</evidence>
<name>A0A5B7EGC6_PORTR</name>